<dbReference type="CDD" id="cd06558">
    <property type="entry name" value="crotonase-like"/>
    <property type="match status" value="1"/>
</dbReference>
<comment type="caution">
    <text evidence="2">The sequence shown here is derived from an EMBL/GenBank/DDBJ whole genome shotgun (WGS) entry which is preliminary data.</text>
</comment>
<reference evidence="2 3" key="1">
    <citation type="submission" date="2020-10" db="EMBL/GenBank/DDBJ databases">
        <title>Ca. Dormibacterota MAGs.</title>
        <authorList>
            <person name="Montgomery K."/>
        </authorList>
    </citation>
    <scope>NUCLEOTIDE SEQUENCE [LARGE SCALE GENOMIC DNA]</scope>
    <source>
        <strain evidence="2">SC8811_S16_3</strain>
    </source>
</reference>
<dbReference type="InterPro" id="IPR029045">
    <property type="entry name" value="ClpP/crotonase-like_dom_sf"/>
</dbReference>
<evidence type="ECO:0000256" key="1">
    <source>
        <dbReference type="ARBA" id="ARBA00005254"/>
    </source>
</evidence>
<dbReference type="Gene3D" id="3.90.226.10">
    <property type="entry name" value="2-enoyl-CoA Hydratase, Chain A, domain 1"/>
    <property type="match status" value="1"/>
</dbReference>
<proteinExistence type="inferred from homology"/>
<protein>
    <submittedName>
        <fullName evidence="2">Enoyl-CoA hydratase</fullName>
    </submittedName>
</protein>
<dbReference type="GO" id="GO:0003824">
    <property type="term" value="F:catalytic activity"/>
    <property type="evidence" value="ECO:0007669"/>
    <property type="project" value="UniProtKB-ARBA"/>
</dbReference>
<name>A0A934KI96_9BACT</name>
<dbReference type="Proteomes" id="UP000620075">
    <property type="component" value="Unassembled WGS sequence"/>
</dbReference>
<dbReference type="InterPro" id="IPR001753">
    <property type="entry name" value="Enoyl-CoA_hydra/iso"/>
</dbReference>
<dbReference type="PANTHER" id="PTHR43802:SF1">
    <property type="entry name" value="IP11341P-RELATED"/>
    <property type="match status" value="1"/>
</dbReference>
<dbReference type="SUPFAM" id="SSF52096">
    <property type="entry name" value="ClpP/crotonase"/>
    <property type="match status" value="1"/>
</dbReference>
<dbReference type="RefSeq" id="WP_338180906.1">
    <property type="nucleotide sequence ID" value="NZ_JAEKNQ010000048.1"/>
</dbReference>
<evidence type="ECO:0000313" key="2">
    <source>
        <dbReference type="EMBL" id="MBJ7604007.1"/>
    </source>
</evidence>
<gene>
    <name evidence="2" type="ORF">JF888_12565</name>
</gene>
<dbReference type="PANTHER" id="PTHR43802">
    <property type="entry name" value="ENOYL-COA HYDRATASE"/>
    <property type="match status" value="1"/>
</dbReference>
<evidence type="ECO:0000313" key="3">
    <source>
        <dbReference type="Proteomes" id="UP000620075"/>
    </source>
</evidence>
<organism evidence="2 3">
    <name type="scientific">Candidatus Dormiibacter inghamiae</name>
    <dbReference type="NCBI Taxonomy" id="3127013"/>
    <lineage>
        <taxon>Bacteria</taxon>
        <taxon>Bacillati</taxon>
        <taxon>Candidatus Dormiibacterota</taxon>
        <taxon>Candidatus Dormibacteria</taxon>
        <taxon>Candidatus Dormibacterales</taxon>
        <taxon>Candidatus Dormibacteraceae</taxon>
        <taxon>Candidatus Dormiibacter</taxon>
    </lineage>
</organism>
<comment type="similarity">
    <text evidence="1">Belongs to the enoyl-CoA hydratase/isomerase family.</text>
</comment>
<accession>A0A934KI96</accession>
<dbReference type="Pfam" id="PF00378">
    <property type="entry name" value="ECH_1"/>
    <property type="match status" value="1"/>
</dbReference>
<dbReference type="EMBL" id="JAEKNQ010000048">
    <property type="protein sequence ID" value="MBJ7604007.1"/>
    <property type="molecule type" value="Genomic_DNA"/>
</dbReference>
<sequence length="257" mass="28101">MSERTETHSVLEYKVKDGVAWLRLNRPEKRNAVNAELRAALAEAVRRAERDSQARVVVLIGSGEAFCAGADVVEFQERASAAERSRGEYESILLGLHDMPKPTIAALNGVAAGIGMSMALSCDLRYAVASAYLREAFVHIGLTVDGGASWLLPRLIGAGKALELMYTGDDLPAEEAERLGLVNRILPADRLEGYVGDLAARLATGPMQALAAMKRSVNHAANTTLEEAIDFEFLLQGVMMESDEFRQRVRAFVERRR</sequence>
<dbReference type="AlphaFoldDB" id="A0A934KI96"/>